<dbReference type="AlphaFoldDB" id="A0A291QZS4"/>
<feature type="domain" description="ATPase BadF/BadG/BcrA/BcrD type" evidence="1">
    <location>
        <begin position="10"/>
        <end position="159"/>
    </location>
</feature>
<keyword evidence="2" id="KW-0418">Kinase</keyword>
<organism evidence="2 3">
    <name type="scientific">Chitinophaga caeni</name>
    <dbReference type="NCBI Taxonomy" id="2029983"/>
    <lineage>
        <taxon>Bacteria</taxon>
        <taxon>Pseudomonadati</taxon>
        <taxon>Bacteroidota</taxon>
        <taxon>Chitinophagia</taxon>
        <taxon>Chitinophagales</taxon>
        <taxon>Chitinophagaceae</taxon>
        <taxon>Chitinophaga</taxon>
    </lineage>
</organism>
<dbReference type="GO" id="GO:0016301">
    <property type="term" value="F:kinase activity"/>
    <property type="evidence" value="ECO:0007669"/>
    <property type="project" value="UniProtKB-KW"/>
</dbReference>
<dbReference type="CDD" id="cd24079">
    <property type="entry name" value="ASKHA_NBD_PG1100-like"/>
    <property type="match status" value="1"/>
</dbReference>
<keyword evidence="3" id="KW-1185">Reference proteome</keyword>
<evidence type="ECO:0000313" key="3">
    <source>
        <dbReference type="Proteomes" id="UP000220133"/>
    </source>
</evidence>
<proteinExistence type="predicted"/>
<dbReference type="OrthoDB" id="871343at2"/>
<evidence type="ECO:0000313" key="2">
    <source>
        <dbReference type="EMBL" id="ATL49529.1"/>
    </source>
</evidence>
<gene>
    <name evidence="2" type="ORF">COR50_21410</name>
</gene>
<name>A0A291QZS4_9BACT</name>
<dbReference type="RefSeq" id="WP_098195896.1">
    <property type="nucleotide sequence ID" value="NZ_CP023777.1"/>
</dbReference>
<evidence type="ECO:0000259" key="1">
    <source>
        <dbReference type="Pfam" id="PF01869"/>
    </source>
</evidence>
<keyword evidence="2" id="KW-0808">Transferase</keyword>
<dbReference type="Gene3D" id="3.30.420.40">
    <property type="match status" value="2"/>
</dbReference>
<sequence>MPTNITLVADSGSTKTEWCLINGDSRATYRTQGISPYFQTGEQIINILEQELLPQMPRKLHIDEIFYYGTGLGSSQNAKLLHDSLQSVFMDTYVEADHDLAAAAKGLCGKEKGVASILGTGSNSCYYDGEKIVKNNPGLGFILGDEGSGAYLGKKIVQYYLYHTFDEDLKANFDEKFHITKDEILDSVYRKPLPNRFLSTFAPFLSENRGHFMIENILEDGLNEFFFNHIYKYRESWTVPLHFTGSIAWYFKDIIQQLCELYELQLGTIVKSPMAGLIQYHTEINPRK</sequence>
<dbReference type="EMBL" id="CP023777">
    <property type="protein sequence ID" value="ATL49529.1"/>
    <property type="molecule type" value="Genomic_DNA"/>
</dbReference>
<dbReference type="KEGG" id="cbae:COR50_21410"/>
<protein>
    <submittedName>
        <fullName evidence="2">N-acetylglucosamine kinase</fullName>
    </submittedName>
</protein>
<dbReference type="InterPro" id="IPR002731">
    <property type="entry name" value="ATPase_BadF"/>
</dbReference>
<accession>A0A291QZS4</accession>
<dbReference type="PANTHER" id="PTHR43190:SF3">
    <property type="entry name" value="N-ACETYL-D-GLUCOSAMINE KINASE"/>
    <property type="match status" value="1"/>
</dbReference>
<dbReference type="PANTHER" id="PTHR43190">
    <property type="entry name" value="N-ACETYL-D-GLUCOSAMINE KINASE"/>
    <property type="match status" value="1"/>
</dbReference>
<dbReference type="Proteomes" id="UP000220133">
    <property type="component" value="Chromosome"/>
</dbReference>
<dbReference type="InterPro" id="IPR043129">
    <property type="entry name" value="ATPase_NBD"/>
</dbReference>
<dbReference type="Pfam" id="PF01869">
    <property type="entry name" value="BcrAD_BadFG"/>
    <property type="match status" value="1"/>
</dbReference>
<dbReference type="InterPro" id="IPR052519">
    <property type="entry name" value="Euk-type_GlcNAc_Kinase"/>
</dbReference>
<dbReference type="SUPFAM" id="SSF53067">
    <property type="entry name" value="Actin-like ATPase domain"/>
    <property type="match status" value="2"/>
</dbReference>
<dbReference type="Gene3D" id="1.10.720.160">
    <property type="match status" value="1"/>
</dbReference>
<reference evidence="2 3" key="1">
    <citation type="submission" date="2017-10" db="EMBL/GenBank/DDBJ databases">
        <title>Paenichitinophaga pekingensis gen. nov., sp. nov., isolated from activated sludge.</title>
        <authorList>
            <person name="Jin D."/>
            <person name="Kong X."/>
            <person name="Deng Y."/>
            <person name="Bai Z."/>
        </authorList>
    </citation>
    <scope>NUCLEOTIDE SEQUENCE [LARGE SCALE GENOMIC DNA]</scope>
    <source>
        <strain evidence="2 3">13</strain>
    </source>
</reference>